<comment type="caution">
    <text evidence="1">The sequence shown here is derived from an EMBL/GenBank/DDBJ whole genome shotgun (WGS) entry which is preliminary data.</text>
</comment>
<dbReference type="EMBL" id="LXQA010721948">
    <property type="protein sequence ID" value="MCI67698.1"/>
    <property type="molecule type" value="Genomic_DNA"/>
</dbReference>
<dbReference type="AlphaFoldDB" id="A0A392U3M5"/>
<evidence type="ECO:0000313" key="1">
    <source>
        <dbReference type="EMBL" id="MCI67698.1"/>
    </source>
</evidence>
<name>A0A392U3M5_9FABA</name>
<organism evidence="1 2">
    <name type="scientific">Trifolium medium</name>
    <dbReference type="NCBI Taxonomy" id="97028"/>
    <lineage>
        <taxon>Eukaryota</taxon>
        <taxon>Viridiplantae</taxon>
        <taxon>Streptophyta</taxon>
        <taxon>Embryophyta</taxon>
        <taxon>Tracheophyta</taxon>
        <taxon>Spermatophyta</taxon>
        <taxon>Magnoliopsida</taxon>
        <taxon>eudicotyledons</taxon>
        <taxon>Gunneridae</taxon>
        <taxon>Pentapetalae</taxon>
        <taxon>rosids</taxon>
        <taxon>fabids</taxon>
        <taxon>Fabales</taxon>
        <taxon>Fabaceae</taxon>
        <taxon>Papilionoideae</taxon>
        <taxon>50 kb inversion clade</taxon>
        <taxon>NPAAA clade</taxon>
        <taxon>Hologalegina</taxon>
        <taxon>IRL clade</taxon>
        <taxon>Trifolieae</taxon>
        <taxon>Trifolium</taxon>
    </lineage>
</organism>
<feature type="non-terminal residue" evidence="1">
    <location>
        <position position="70"/>
    </location>
</feature>
<dbReference type="Proteomes" id="UP000265520">
    <property type="component" value="Unassembled WGS sequence"/>
</dbReference>
<keyword evidence="2" id="KW-1185">Reference proteome</keyword>
<evidence type="ECO:0000313" key="2">
    <source>
        <dbReference type="Proteomes" id="UP000265520"/>
    </source>
</evidence>
<reference evidence="1 2" key="1">
    <citation type="journal article" date="2018" name="Front. Plant Sci.">
        <title>Red Clover (Trifolium pratense) and Zigzag Clover (T. medium) - A Picture of Genomic Similarities and Differences.</title>
        <authorList>
            <person name="Dluhosova J."/>
            <person name="Istvanek J."/>
            <person name="Nedelnik J."/>
            <person name="Repkova J."/>
        </authorList>
    </citation>
    <scope>NUCLEOTIDE SEQUENCE [LARGE SCALE GENOMIC DNA]</scope>
    <source>
        <strain evidence="2">cv. 10/8</strain>
        <tissue evidence="1">Leaf</tissue>
    </source>
</reference>
<accession>A0A392U3M5</accession>
<sequence length="70" mass="8427">MKEAEQALCGSYKEVATAKNLQRSPTMESKKKLLIDKIRQLEHQRNFQITDSTYMDFSLRWKWLNNYIEE</sequence>
<protein>
    <submittedName>
        <fullName evidence="1">Uncharacterized protein</fullName>
    </submittedName>
</protein>
<proteinExistence type="predicted"/>